<evidence type="ECO:0000313" key="1">
    <source>
        <dbReference type="EMBL" id="RIA80855.1"/>
    </source>
</evidence>
<keyword evidence="2" id="KW-1185">Reference proteome</keyword>
<organism evidence="1 2">
    <name type="scientific">Glomus cerebriforme</name>
    <dbReference type="NCBI Taxonomy" id="658196"/>
    <lineage>
        <taxon>Eukaryota</taxon>
        <taxon>Fungi</taxon>
        <taxon>Fungi incertae sedis</taxon>
        <taxon>Mucoromycota</taxon>
        <taxon>Glomeromycotina</taxon>
        <taxon>Glomeromycetes</taxon>
        <taxon>Glomerales</taxon>
        <taxon>Glomeraceae</taxon>
        <taxon>Glomus</taxon>
    </lineage>
</organism>
<dbReference type="Proteomes" id="UP000265703">
    <property type="component" value="Unassembled WGS sequence"/>
</dbReference>
<gene>
    <name evidence="1" type="ORF">C1645_837953</name>
</gene>
<dbReference type="OrthoDB" id="2449280at2759"/>
<reference evidence="1 2" key="1">
    <citation type="submission" date="2018-06" db="EMBL/GenBank/DDBJ databases">
        <title>Comparative genomics reveals the genomic features of Rhizophagus irregularis, R. cerebriforme, R. diaphanum and Gigaspora rosea, and their symbiotic lifestyle signature.</title>
        <authorList>
            <person name="Morin E."/>
            <person name="San Clemente H."/>
            <person name="Chen E.C.H."/>
            <person name="De La Providencia I."/>
            <person name="Hainaut M."/>
            <person name="Kuo A."/>
            <person name="Kohler A."/>
            <person name="Murat C."/>
            <person name="Tang N."/>
            <person name="Roy S."/>
            <person name="Loubradou J."/>
            <person name="Henrissat B."/>
            <person name="Grigoriev I.V."/>
            <person name="Corradi N."/>
            <person name="Roux C."/>
            <person name="Martin F.M."/>
        </authorList>
    </citation>
    <scope>NUCLEOTIDE SEQUENCE [LARGE SCALE GENOMIC DNA]</scope>
    <source>
        <strain evidence="1 2">DAOM 227022</strain>
    </source>
</reference>
<comment type="caution">
    <text evidence="1">The sequence shown here is derived from an EMBL/GenBank/DDBJ whole genome shotgun (WGS) entry which is preliminary data.</text>
</comment>
<dbReference type="EMBL" id="QKYT01000885">
    <property type="protein sequence ID" value="RIA80855.1"/>
    <property type="molecule type" value="Genomic_DNA"/>
</dbReference>
<dbReference type="STRING" id="658196.A0A397S965"/>
<proteinExistence type="predicted"/>
<evidence type="ECO:0000313" key="2">
    <source>
        <dbReference type="Proteomes" id="UP000265703"/>
    </source>
</evidence>
<sequence>MKDKESDRPSKRLRKTTLEKFKADVNYQGLIEEVNKKEKLEDLLYRFIHAIKKQDGFQYHVSSVNNCLFAINHHLNNKSILPKPINIMDKDQFYKLWQVFNSKVKNFANQGLGKCNGSDGFTKEEFLKIINHPAMSENPTTDKLYIPEISSIIEMYENYFSKQPIQADSHFYLQPCNNNEGIH</sequence>
<protein>
    <submittedName>
        <fullName evidence="1">Uncharacterized protein</fullName>
    </submittedName>
</protein>
<name>A0A397S965_9GLOM</name>
<accession>A0A397S965</accession>
<dbReference type="AlphaFoldDB" id="A0A397S965"/>